<dbReference type="Gene3D" id="3.90.1720.10">
    <property type="entry name" value="endopeptidase domain like (from Nostoc punctiforme)"/>
    <property type="match status" value="1"/>
</dbReference>
<name>N2BLT2_9ACTN</name>
<feature type="repeat" description="Cell wall-binding" evidence="2">
    <location>
        <begin position="225"/>
        <end position="244"/>
    </location>
</feature>
<dbReference type="Pfam" id="PF05257">
    <property type="entry name" value="CHAP"/>
    <property type="match status" value="1"/>
</dbReference>
<dbReference type="InterPro" id="IPR007921">
    <property type="entry name" value="CHAP_dom"/>
</dbReference>
<feature type="repeat" description="Cell wall-binding" evidence="2">
    <location>
        <begin position="245"/>
        <end position="264"/>
    </location>
</feature>
<dbReference type="Pfam" id="PF01473">
    <property type="entry name" value="Choline_bind_1"/>
    <property type="match status" value="3"/>
</dbReference>
<dbReference type="SUPFAM" id="SSF54001">
    <property type="entry name" value="Cysteine proteinases"/>
    <property type="match status" value="1"/>
</dbReference>
<gene>
    <name evidence="4" type="ORF">HMPREF1091_00275</name>
</gene>
<dbReference type="Pfam" id="PF19127">
    <property type="entry name" value="Choline_bind_3"/>
    <property type="match status" value="1"/>
</dbReference>
<evidence type="ECO:0000256" key="2">
    <source>
        <dbReference type="PROSITE-ProRule" id="PRU00591"/>
    </source>
</evidence>
<evidence type="ECO:0000313" key="5">
    <source>
        <dbReference type="Proteomes" id="UP000012651"/>
    </source>
</evidence>
<dbReference type="Proteomes" id="UP000012651">
    <property type="component" value="Unassembled WGS sequence"/>
</dbReference>
<dbReference type="HOGENOM" id="CLU_856990_0_0_11"/>
<dbReference type="InterPro" id="IPR038765">
    <property type="entry name" value="Papain-like_cys_pep_sf"/>
</dbReference>
<dbReference type="PATRIC" id="fig|997872.3.peg.265"/>
<feature type="repeat" description="Cell wall-binding" evidence="2">
    <location>
        <begin position="185"/>
        <end position="204"/>
    </location>
</feature>
<keyword evidence="1" id="KW-0677">Repeat</keyword>
<reference evidence="4 5" key="1">
    <citation type="submission" date="2013-03" db="EMBL/GenBank/DDBJ databases">
        <title>The Genome Sequence of Atopobium minutum 10063974.</title>
        <authorList>
            <consortium name="The Broad Institute Genome Sequencing Platform"/>
            <person name="Earl A."/>
            <person name="Ward D."/>
            <person name="Feldgarden M."/>
            <person name="Gevers D."/>
            <person name="Lambert T."/>
            <person name="Marvaud J.-C."/>
            <person name="Courvalin P."/>
            <person name="Walker B."/>
            <person name="Young S.K."/>
            <person name="Zeng Q."/>
            <person name="Gargeya S."/>
            <person name="Fitzgerald M."/>
            <person name="Haas B."/>
            <person name="Abouelleil A."/>
            <person name="Alvarado L."/>
            <person name="Arachchi H.M."/>
            <person name="Berlin A.M."/>
            <person name="Chapman S.B."/>
            <person name="Dewar J."/>
            <person name="Goldberg J."/>
            <person name="Griggs A."/>
            <person name="Gujja S."/>
            <person name="Hansen M."/>
            <person name="Howarth C."/>
            <person name="Imamovic A."/>
            <person name="Larimer J."/>
            <person name="McCowan C."/>
            <person name="Murphy C."/>
            <person name="Neiman D."/>
            <person name="Pearson M."/>
            <person name="Priest M."/>
            <person name="Roberts A."/>
            <person name="Saif S."/>
            <person name="Shea T."/>
            <person name="Sisk P."/>
            <person name="Sykes S."/>
            <person name="Wortman J."/>
            <person name="Nusbaum C."/>
            <person name="Birren B."/>
        </authorList>
    </citation>
    <scope>NUCLEOTIDE SEQUENCE [LARGE SCALE GENOMIC DNA]</scope>
    <source>
        <strain evidence="4 5">10063974</strain>
    </source>
</reference>
<accession>N2BLT2</accession>
<dbReference type="PROSITE" id="PS51170">
    <property type="entry name" value="CW"/>
    <property type="match status" value="3"/>
</dbReference>
<feature type="domain" description="Peptidase C51" evidence="3">
    <location>
        <begin position="45"/>
        <end position="128"/>
    </location>
</feature>
<dbReference type="Gene3D" id="2.10.270.10">
    <property type="entry name" value="Cholin Binding"/>
    <property type="match status" value="2"/>
</dbReference>
<dbReference type="EMBL" id="AGXC01000001">
    <property type="protein sequence ID" value="EMZ42717.1"/>
    <property type="molecule type" value="Genomic_DNA"/>
</dbReference>
<keyword evidence="5" id="KW-1185">Reference proteome</keyword>
<dbReference type="OrthoDB" id="2032428at2"/>
<sequence>MSKIKDLLAAAAAEIGYNRFDDPLAGTKYGRHYAQLVGKPYYGTSGVPYCAMFVSYLFDVLGIPQPFLPEAYCPYMKNKAKQAGMLVDKHAARPGDIVLFDWGGDGVCDHVGIVEKNCGSYLQTIEGNTSTGTTGSQSNGGRVARRTRSFNSVNCVIRPNYADGQWLKDGHGWWWYRNADGSYTKDGWQKIDGKWYLFDAQGYMVRGWHKRGGYWYYMGADGAMLTGWQHINGKWYYFNKNGDMATGWVRDEGKWYYLDTNGDMKVGWILDNGKWYLTDGSGAIKANTIAVSGGNAYAFRPDGSMATGDVMASADENGVLQINP</sequence>
<comment type="caution">
    <text evidence="4">The sequence shown here is derived from an EMBL/GenBank/DDBJ whole genome shotgun (WGS) entry which is preliminary data.</text>
</comment>
<dbReference type="AlphaFoldDB" id="N2BLT2"/>
<evidence type="ECO:0000259" key="3">
    <source>
        <dbReference type="Pfam" id="PF05257"/>
    </source>
</evidence>
<dbReference type="InterPro" id="IPR018337">
    <property type="entry name" value="Cell_wall/Cho-bd_repeat"/>
</dbReference>
<dbReference type="SUPFAM" id="SSF69360">
    <property type="entry name" value="Cell wall binding repeat"/>
    <property type="match status" value="1"/>
</dbReference>
<proteinExistence type="predicted"/>
<dbReference type="RefSeq" id="WP_002563050.1">
    <property type="nucleotide sequence ID" value="NZ_KB822533.1"/>
</dbReference>
<evidence type="ECO:0000256" key="1">
    <source>
        <dbReference type="ARBA" id="ARBA00022737"/>
    </source>
</evidence>
<evidence type="ECO:0000313" key="4">
    <source>
        <dbReference type="EMBL" id="EMZ42717.1"/>
    </source>
</evidence>
<protein>
    <recommendedName>
        <fullName evidence="3">Peptidase C51 domain-containing protein</fullName>
    </recommendedName>
</protein>
<organism evidence="4 5">
    <name type="scientific">Atopobium minutum 10063974</name>
    <dbReference type="NCBI Taxonomy" id="997872"/>
    <lineage>
        <taxon>Bacteria</taxon>
        <taxon>Bacillati</taxon>
        <taxon>Actinomycetota</taxon>
        <taxon>Coriobacteriia</taxon>
        <taxon>Coriobacteriales</taxon>
        <taxon>Atopobiaceae</taxon>
        <taxon>Atopobium</taxon>
    </lineage>
</organism>